<dbReference type="GO" id="GO:0009418">
    <property type="term" value="C:pilus shaft"/>
    <property type="evidence" value="ECO:0007669"/>
    <property type="project" value="InterPro"/>
</dbReference>
<name>A0A7J5PR63_9BACE</name>
<dbReference type="InterPro" id="IPR029140">
    <property type="entry name" value="Mfa1_C"/>
</dbReference>
<dbReference type="Gene3D" id="2.60.40.2580">
    <property type="match status" value="1"/>
</dbReference>
<dbReference type="Pfam" id="PF15495">
    <property type="entry name" value="Fimbrillin_C"/>
    <property type="match status" value="1"/>
</dbReference>
<dbReference type="Proteomes" id="UP000434604">
    <property type="component" value="Unassembled WGS sequence"/>
</dbReference>
<comment type="caution">
    <text evidence="8">The sequence shown here is derived from an EMBL/GenBank/DDBJ whole genome shotgun (WGS) entry which is preliminary data.</text>
</comment>
<evidence type="ECO:0000256" key="2">
    <source>
        <dbReference type="ARBA" id="ARBA00006011"/>
    </source>
</evidence>
<feature type="chain" id="PRO_5029562671" description="Fimbrial subunit protein C-terminal domain-containing protein" evidence="5">
    <location>
        <begin position="19"/>
        <end position="563"/>
    </location>
</feature>
<dbReference type="RefSeq" id="WP_151935364.1">
    <property type="nucleotide sequence ID" value="NZ_WDED01000039.1"/>
</dbReference>
<accession>A0A7J5PR63</accession>
<evidence type="ECO:0000259" key="6">
    <source>
        <dbReference type="Pfam" id="PF06321"/>
    </source>
</evidence>
<dbReference type="NCBIfam" id="NF038041">
    <property type="entry name" value="fim_Mfa1_fam"/>
    <property type="match status" value="1"/>
</dbReference>
<comment type="subcellular location">
    <subcellularLocation>
        <location evidence="1">Fimbrium</location>
    </subcellularLocation>
</comment>
<evidence type="ECO:0008006" key="10">
    <source>
        <dbReference type="Google" id="ProtNLM"/>
    </source>
</evidence>
<feature type="signal peptide" evidence="5">
    <location>
        <begin position="1"/>
        <end position="18"/>
    </location>
</feature>
<evidence type="ECO:0000256" key="5">
    <source>
        <dbReference type="SAM" id="SignalP"/>
    </source>
</evidence>
<proteinExistence type="inferred from homology"/>
<dbReference type="InterPro" id="IPR047786">
    <property type="entry name" value="Mfa1_fim"/>
</dbReference>
<evidence type="ECO:0000313" key="9">
    <source>
        <dbReference type="Proteomes" id="UP000434604"/>
    </source>
</evidence>
<dbReference type="Gene3D" id="2.60.40.3690">
    <property type="match status" value="1"/>
</dbReference>
<dbReference type="InterPro" id="IPR029141">
    <property type="entry name" value="FimA_N"/>
</dbReference>
<reference evidence="8 9" key="1">
    <citation type="journal article" date="2019" name="Nat. Med.">
        <title>A library of human gut bacterial isolates paired with longitudinal multiomics data enables mechanistic microbiome research.</title>
        <authorList>
            <person name="Poyet M."/>
            <person name="Groussin M."/>
            <person name="Gibbons S.M."/>
            <person name="Avila-Pacheco J."/>
            <person name="Jiang X."/>
            <person name="Kearney S.M."/>
            <person name="Perrotta A.R."/>
            <person name="Berdy B."/>
            <person name="Zhao S."/>
            <person name="Lieberman T.D."/>
            <person name="Swanson P.K."/>
            <person name="Smith M."/>
            <person name="Roesemann S."/>
            <person name="Alexander J.E."/>
            <person name="Rich S.A."/>
            <person name="Livny J."/>
            <person name="Vlamakis H."/>
            <person name="Clish C."/>
            <person name="Bullock K."/>
            <person name="Deik A."/>
            <person name="Scott J."/>
            <person name="Pierce K.A."/>
            <person name="Xavier R.J."/>
            <person name="Alm E.J."/>
        </authorList>
    </citation>
    <scope>NUCLEOTIDE SEQUENCE [LARGE SCALE GENOMIC DNA]</scope>
    <source>
        <strain evidence="8 9">BIOML-A58</strain>
    </source>
</reference>
<dbReference type="Pfam" id="PF06321">
    <property type="entry name" value="P_gingi_FimA"/>
    <property type="match status" value="1"/>
</dbReference>
<organism evidence="8 9">
    <name type="scientific">Bacteroides xylanisolvens</name>
    <dbReference type="NCBI Taxonomy" id="371601"/>
    <lineage>
        <taxon>Bacteria</taxon>
        <taxon>Pseudomonadati</taxon>
        <taxon>Bacteroidota</taxon>
        <taxon>Bacteroidia</taxon>
        <taxon>Bacteroidales</taxon>
        <taxon>Bacteroidaceae</taxon>
        <taxon>Bacteroides</taxon>
    </lineage>
</organism>
<evidence type="ECO:0000313" key="8">
    <source>
        <dbReference type="EMBL" id="KAB6143533.1"/>
    </source>
</evidence>
<evidence type="ECO:0000256" key="1">
    <source>
        <dbReference type="ARBA" id="ARBA00004561"/>
    </source>
</evidence>
<gene>
    <name evidence="8" type="ORF">GA398_20410</name>
</gene>
<feature type="domain" description="Major fimbrial subunit protein N-terminal" evidence="6">
    <location>
        <begin position="40"/>
        <end position="153"/>
    </location>
</feature>
<keyword evidence="3 5" id="KW-0732">Signal</keyword>
<comment type="similarity">
    <text evidence="2">Belongs to the bacteroidetes fimbrillin superfamily. FimA/Mfa1 family.</text>
</comment>
<sequence>MLKIKSILVSLLAIVALASCSNENLEENPEVEGGAGYDVAYVSISLTNPKVPGSRASGEQPALPAESAINELYVITFDAGKKVTKDEKADKYATVLGSFGTNNGVTTPNTPVKVDPNTKYLLVVANPGYQLKSRLDAIAADATYATINAMVTVPENNTKPNNAYLVEEVVHSNGCAMINVGFYDDANSTWEDECLLDVSDKIVLASDYKTDAQALNAAKNNPATLEIERLAAKLEVMIDSPLAVGPFENETTSLGQFEFENWTIDYYNSLLFPFAKKTTTKSSHTGGFYKSNFYTIDPNFITTEGGTEYLTGIVKNTLDATTREPKVEWVTESTAANKKYKYCIENTMPAGYQKFGAATRLVLKGQYAPWKAGEFTLGDDWYRLPNGTNSKNFKSFAELLTAYTPAKAKQTNSEPMNAEEKLLVSACELFYNQIKSELTTNDPGSFALLTQTILDDNNIQNGGELCKEEGCIYWYPKSLNYYYYEIRHDNAADSYMEYGKYGVVRNNYYTLTLTKVNGNGTPWYPGGGPEDPDEEEDIDKKGAYLHFEIKVAPWIYWTTNFEI</sequence>
<dbReference type="AlphaFoldDB" id="A0A7J5PR63"/>
<dbReference type="EMBL" id="WDED01000039">
    <property type="protein sequence ID" value="KAB6143533.1"/>
    <property type="molecule type" value="Genomic_DNA"/>
</dbReference>
<dbReference type="Gene3D" id="1.10.20.150">
    <property type="match status" value="1"/>
</dbReference>
<evidence type="ECO:0000256" key="3">
    <source>
        <dbReference type="ARBA" id="ARBA00022729"/>
    </source>
</evidence>
<keyword evidence="4" id="KW-0281">Fimbrium</keyword>
<feature type="domain" description="Minor fimbrium subunit Mfa1 C-terminal" evidence="7">
    <location>
        <begin position="475"/>
        <end position="556"/>
    </location>
</feature>
<dbReference type="PROSITE" id="PS51257">
    <property type="entry name" value="PROKAR_LIPOPROTEIN"/>
    <property type="match status" value="1"/>
</dbReference>
<evidence type="ECO:0000256" key="4">
    <source>
        <dbReference type="ARBA" id="ARBA00023263"/>
    </source>
</evidence>
<protein>
    <recommendedName>
        <fullName evidence="10">Fimbrial subunit protein C-terminal domain-containing protein</fullName>
    </recommendedName>
</protein>
<evidence type="ECO:0000259" key="7">
    <source>
        <dbReference type="Pfam" id="PF15495"/>
    </source>
</evidence>